<dbReference type="Pfam" id="PF20275">
    <property type="entry name" value="CTD10"/>
    <property type="match status" value="1"/>
</dbReference>
<evidence type="ECO:0000259" key="2">
    <source>
        <dbReference type="Pfam" id="PF10088"/>
    </source>
</evidence>
<feature type="coiled-coil region" evidence="1">
    <location>
        <begin position="403"/>
        <end position="430"/>
    </location>
</feature>
<keyword evidence="1" id="KW-0175">Coiled coil</keyword>
<dbReference type="AlphaFoldDB" id="A0A9X3N5C7"/>
<evidence type="ECO:0000256" key="1">
    <source>
        <dbReference type="SAM" id="Coils"/>
    </source>
</evidence>
<name>A0A9X3N5C7_9ACTN</name>
<dbReference type="InterPro" id="IPR018760">
    <property type="entry name" value="DUF2326"/>
</dbReference>
<protein>
    <submittedName>
        <fullName evidence="4">DUF2326 domain-containing protein</fullName>
    </submittedName>
</protein>
<keyword evidence="5" id="KW-1185">Reference proteome</keyword>
<dbReference type="InterPro" id="IPR027417">
    <property type="entry name" value="P-loop_NTPase"/>
</dbReference>
<evidence type="ECO:0000259" key="3">
    <source>
        <dbReference type="Pfam" id="PF20275"/>
    </source>
</evidence>
<feature type="domain" description="ABC-three component systems C-terminal" evidence="3">
    <location>
        <begin position="296"/>
        <end position="395"/>
    </location>
</feature>
<dbReference type="RefSeq" id="WP_270024249.1">
    <property type="nucleotide sequence ID" value="NZ_JAPDDP010000008.1"/>
</dbReference>
<dbReference type="Pfam" id="PF10088">
    <property type="entry name" value="DUF2326"/>
    <property type="match status" value="1"/>
</dbReference>
<dbReference type="EMBL" id="JAPDDP010000008">
    <property type="protein sequence ID" value="MDA0179939.1"/>
    <property type="molecule type" value="Genomic_DNA"/>
</dbReference>
<evidence type="ECO:0000313" key="4">
    <source>
        <dbReference type="EMBL" id="MDA0179939.1"/>
    </source>
</evidence>
<proteinExistence type="predicted"/>
<organism evidence="4 5">
    <name type="scientific">Solirubrobacter phytolaccae</name>
    <dbReference type="NCBI Taxonomy" id="1404360"/>
    <lineage>
        <taxon>Bacteria</taxon>
        <taxon>Bacillati</taxon>
        <taxon>Actinomycetota</taxon>
        <taxon>Thermoleophilia</taxon>
        <taxon>Solirubrobacterales</taxon>
        <taxon>Solirubrobacteraceae</taxon>
        <taxon>Solirubrobacter</taxon>
    </lineage>
</organism>
<evidence type="ECO:0000313" key="5">
    <source>
        <dbReference type="Proteomes" id="UP001147653"/>
    </source>
</evidence>
<dbReference type="Gene3D" id="3.40.50.300">
    <property type="entry name" value="P-loop containing nucleotide triphosphate hydrolases"/>
    <property type="match status" value="1"/>
</dbReference>
<reference evidence="4" key="1">
    <citation type="submission" date="2022-10" db="EMBL/GenBank/DDBJ databases">
        <title>The WGS of Solirubrobacter phytolaccae KCTC 29190.</title>
        <authorList>
            <person name="Jiang Z."/>
        </authorList>
    </citation>
    <scope>NUCLEOTIDE SEQUENCE</scope>
    <source>
        <strain evidence="4">KCTC 29190</strain>
    </source>
</reference>
<feature type="domain" description="DUF2326" evidence="2">
    <location>
        <begin position="453"/>
        <end position="588"/>
    </location>
</feature>
<dbReference type="Proteomes" id="UP001147653">
    <property type="component" value="Unassembled WGS sequence"/>
</dbReference>
<sequence>MIHSVTANRASFKPVRLHSGLNVVLAERTTSASDRDSRNGSGKTSVVRIIQWCLGSGAKADHPFRVAPELASWSFTLTLDLRGQRVSVTRSVEDSSRVEFRGGDLEQLIPAARHSDEVTWLPVDEWRLELGRLLFGLRAREGASGATMPWPRALLNYLARTEREAYISPFKYFGSQSAAEQQVQHAFLLGLDWNHPAKAKQLVDEGKDLRKGHVAITRSVAREHRIRPDSVEAELEARIVNLRQEVERRAKQLRGFHVVEQYRDIEVEASELTQQLHELAAANVADQQRIEFYVAAIEEEKPADLERLRRTYEEAGIVFGDQLTKRLEDVQGFHQQLILNRREYLDSEIVRLEIEIARRDKTKERLDDRRAQLMKVLEESGALDEYQELQSQHAERVTRVERLQVELDNLRRFETRLAEIRIEKQQLVLDARRDFDARRGAIEEAIRIFGENTDALYPEPGSLLIGVNRDGGYRLDYDIAKGESQGVQEMVVFAYDLMVAELLSRHATKPGFLVHDSAIFDGVDERQRARALVLAERKARECGFQYLSLLNSDSIPTTDLPRDFKLADHTVLTLSDQGEDGGLFGIRF</sequence>
<accession>A0A9X3N5C7</accession>
<feature type="coiled-coil region" evidence="1">
    <location>
        <begin position="232"/>
        <end position="282"/>
    </location>
</feature>
<comment type="caution">
    <text evidence="4">The sequence shown here is derived from an EMBL/GenBank/DDBJ whole genome shotgun (WGS) entry which is preliminary data.</text>
</comment>
<dbReference type="InterPro" id="IPR046919">
    <property type="entry name" value="ABC-3C_CTD10"/>
</dbReference>
<gene>
    <name evidence="4" type="ORF">OJ997_06510</name>
</gene>